<dbReference type="SUPFAM" id="SSF53474">
    <property type="entry name" value="alpha/beta-Hydrolases"/>
    <property type="match status" value="1"/>
</dbReference>
<evidence type="ECO:0000259" key="1">
    <source>
        <dbReference type="Pfam" id="PF01738"/>
    </source>
</evidence>
<reference evidence="2" key="1">
    <citation type="submission" date="2023-07" db="EMBL/GenBank/DDBJ databases">
        <authorList>
            <person name="Kim M.K."/>
        </authorList>
    </citation>
    <scope>NUCLEOTIDE SEQUENCE</scope>
    <source>
        <strain evidence="2">CA1-15</strain>
    </source>
</reference>
<dbReference type="GO" id="GO:0016787">
    <property type="term" value="F:hydrolase activity"/>
    <property type="evidence" value="ECO:0007669"/>
    <property type="project" value="UniProtKB-KW"/>
</dbReference>
<proteinExistence type="predicted"/>
<keyword evidence="2" id="KW-0378">Hydrolase</keyword>
<dbReference type="RefSeq" id="WP_304561030.1">
    <property type="nucleotide sequence ID" value="NZ_JAUQSZ010000005.1"/>
</dbReference>
<dbReference type="PROSITE" id="PS51318">
    <property type="entry name" value="TAT"/>
    <property type="match status" value="1"/>
</dbReference>
<dbReference type="Pfam" id="PF01738">
    <property type="entry name" value="DLH"/>
    <property type="match status" value="1"/>
</dbReference>
<organism evidence="2 3">
    <name type="scientific">Sphingomonas immobilis</name>
    <dbReference type="NCBI Taxonomy" id="3063997"/>
    <lineage>
        <taxon>Bacteria</taxon>
        <taxon>Pseudomonadati</taxon>
        <taxon>Pseudomonadota</taxon>
        <taxon>Alphaproteobacteria</taxon>
        <taxon>Sphingomonadales</taxon>
        <taxon>Sphingomonadaceae</taxon>
        <taxon>Sphingomonas</taxon>
    </lineage>
</organism>
<dbReference type="PANTHER" id="PTHR46623">
    <property type="entry name" value="CARBOXYMETHYLENEBUTENOLIDASE-RELATED"/>
    <property type="match status" value="1"/>
</dbReference>
<dbReference type="EMBL" id="JAUQSZ010000005">
    <property type="protein sequence ID" value="MDO7842575.1"/>
    <property type="molecule type" value="Genomic_DNA"/>
</dbReference>
<dbReference type="Proteomes" id="UP001176468">
    <property type="component" value="Unassembled WGS sequence"/>
</dbReference>
<dbReference type="PANTHER" id="PTHR46623:SF10">
    <property type="entry name" value="CARBOXYMETHYLENEBUTENOLIDASE HOMOLOG"/>
    <property type="match status" value="1"/>
</dbReference>
<gene>
    <name evidence="2" type="ORF">Q5H94_09570</name>
</gene>
<protein>
    <submittedName>
        <fullName evidence="2">Dienelactone hydrolase family protein</fullName>
        <ecNumber evidence="2">3.1.-.-</ecNumber>
    </submittedName>
</protein>
<dbReference type="InterPro" id="IPR051049">
    <property type="entry name" value="Dienelactone_hydrolase-like"/>
</dbReference>
<evidence type="ECO:0000313" key="2">
    <source>
        <dbReference type="EMBL" id="MDO7842575.1"/>
    </source>
</evidence>
<accession>A0ABT8ZYC3</accession>
<sequence>MCDEFTGTADETTGSLTRRQFATAGTAAAIAAYATPALAAGSLSENMVDVTTPDGKCDAFFVHPAKGKHPGVIMWPDALGLRDANKAMARRLAGDGYSVLIVNPYYRLLRGAVGLDFSAFRTPEGRQKITPLMGSLTPADIAKDAAAFVAFLDAQPSVDTKRGIGAQGYCFSGAFAIRAAATVPERIKAVATFHGGGLVNDKPESPHLSIAKTKASFLIAIAKDDDAKQPDAKDVLKATAAAAGRPAEIEVYKGDHSWTVPDAPVYDKAEGDRAWARLLALYAKL</sequence>
<dbReference type="EC" id="3.1.-.-" evidence="2"/>
<feature type="domain" description="Dienelactone hydrolase" evidence="1">
    <location>
        <begin position="58"/>
        <end position="282"/>
    </location>
</feature>
<evidence type="ECO:0000313" key="3">
    <source>
        <dbReference type="Proteomes" id="UP001176468"/>
    </source>
</evidence>
<dbReference type="InterPro" id="IPR029058">
    <property type="entry name" value="AB_hydrolase_fold"/>
</dbReference>
<comment type="caution">
    <text evidence="2">The sequence shown here is derived from an EMBL/GenBank/DDBJ whole genome shotgun (WGS) entry which is preliminary data.</text>
</comment>
<name>A0ABT8ZYC3_9SPHN</name>
<dbReference type="InterPro" id="IPR006311">
    <property type="entry name" value="TAT_signal"/>
</dbReference>
<dbReference type="InterPro" id="IPR002925">
    <property type="entry name" value="Dienelactn_hydro"/>
</dbReference>
<dbReference type="Gene3D" id="3.40.50.1820">
    <property type="entry name" value="alpha/beta hydrolase"/>
    <property type="match status" value="1"/>
</dbReference>
<keyword evidence="3" id="KW-1185">Reference proteome</keyword>